<feature type="coiled-coil region" evidence="8">
    <location>
        <begin position="534"/>
        <end position="568"/>
    </location>
</feature>
<evidence type="ECO:0000313" key="12">
    <source>
        <dbReference type="Proteomes" id="UP000014155"/>
    </source>
</evidence>
<dbReference type="SUPFAM" id="SSF55874">
    <property type="entry name" value="ATPase domain of HSP90 chaperone/DNA topoisomerase II/histidine kinase"/>
    <property type="match status" value="1"/>
</dbReference>
<dbReference type="GO" id="GO:0007234">
    <property type="term" value="P:osmosensory signaling via phosphorelay pathway"/>
    <property type="evidence" value="ECO:0007669"/>
    <property type="project" value="TreeGrafter"/>
</dbReference>
<keyword evidence="5" id="KW-0808">Transferase</keyword>
<dbReference type="InterPro" id="IPR050351">
    <property type="entry name" value="BphY/WalK/GraS-like"/>
</dbReference>
<dbReference type="FunFam" id="3.30.565.10:FF:000006">
    <property type="entry name" value="Sensor histidine kinase WalK"/>
    <property type="match status" value="1"/>
</dbReference>
<feature type="transmembrane region" description="Helical" evidence="9">
    <location>
        <begin position="352"/>
        <end position="374"/>
    </location>
</feature>
<keyword evidence="9" id="KW-0472">Membrane</keyword>
<evidence type="ECO:0000256" key="3">
    <source>
        <dbReference type="ARBA" id="ARBA00012438"/>
    </source>
</evidence>
<dbReference type="PANTHER" id="PTHR42878">
    <property type="entry name" value="TWO-COMPONENT HISTIDINE KINASE"/>
    <property type="match status" value="1"/>
</dbReference>
<dbReference type="PROSITE" id="PS50109">
    <property type="entry name" value="HIS_KIN"/>
    <property type="match status" value="1"/>
</dbReference>
<evidence type="ECO:0000256" key="6">
    <source>
        <dbReference type="ARBA" id="ARBA00022777"/>
    </source>
</evidence>
<dbReference type="PRINTS" id="PR00344">
    <property type="entry name" value="BCTRLSENSOR"/>
</dbReference>
<organism evidence="11 12">
    <name type="scientific">Ruminiclostridium cellobioparum subsp. termitidis CT1112</name>
    <dbReference type="NCBI Taxonomy" id="1195236"/>
    <lineage>
        <taxon>Bacteria</taxon>
        <taxon>Bacillati</taxon>
        <taxon>Bacillota</taxon>
        <taxon>Clostridia</taxon>
        <taxon>Eubacteriales</taxon>
        <taxon>Oscillospiraceae</taxon>
        <taxon>Ruminiclostridium</taxon>
    </lineage>
</organism>
<evidence type="ECO:0000256" key="2">
    <source>
        <dbReference type="ARBA" id="ARBA00004370"/>
    </source>
</evidence>
<keyword evidence="9" id="KW-1133">Transmembrane helix</keyword>
<evidence type="ECO:0000259" key="10">
    <source>
        <dbReference type="PROSITE" id="PS50109"/>
    </source>
</evidence>
<dbReference type="EMBL" id="AORV01000046">
    <property type="protein sequence ID" value="EMS70767.1"/>
    <property type="molecule type" value="Genomic_DNA"/>
</dbReference>
<dbReference type="Proteomes" id="UP000014155">
    <property type="component" value="Unassembled WGS sequence"/>
</dbReference>
<evidence type="ECO:0000256" key="7">
    <source>
        <dbReference type="ARBA" id="ARBA00023012"/>
    </source>
</evidence>
<evidence type="ECO:0000256" key="1">
    <source>
        <dbReference type="ARBA" id="ARBA00000085"/>
    </source>
</evidence>
<comment type="subcellular location">
    <subcellularLocation>
        <location evidence="2">Membrane</location>
    </subcellularLocation>
</comment>
<dbReference type="eggNOG" id="COG4251">
    <property type="taxonomic scope" value="Bacteria"/>
</dbReference>
<dbReference type="RefSeq" id="WP_004627547.1">
    <property type="nucleotide sequence ID" value="NZ_AORV01000046.1"/>
</dbReference>
<evidence type="ECO:0000313" key="11">
    <source>
        <dbReference type="EMBL" id="EMS70767.1"/>
    </source>
</evidence>
<sequence length="793" mass="89843">MDVKKSFGIGLKLLIFTFLTLFILPGFSTYANNLNKKNILIINSYSEGLSWTKNESGGILDTLEEAGEMFDISVEYMDWKTYPSGENLKYLHNYMKYKYYQKKIDVIISTDDAALKFALDNREELFDSAPVVFCGVNPEGVKALTAGKGNITGVTEKVDAEGTIKAALGINPELKEIYVVFDNSESGISTWELINKAAAEVCPYIRLVPLNSGNYTAILNRAGDAGKDGIILMTTYYSDTDGNTVGFEKFTEMVCQVSKVPVYHLYEFGLGHGVAGGSMLSGRVQGELAGKMALRVLNGENISDIPVYMGKTTHFMFDYKVLDSFNIRTSLVPGESIIINSPYSVFRENKNFFISASIIIVLLSGFIIILLFYLSRINKIKRELADSNSELSQLYEELTASDEELRIQYDELTEMQKNLVQSETRYRQLYEKMLNGYVVFEPVLDRENKIQDIRFIEYNQSYLLQMKTSVSIGLGQTWTEVFGTVNRNQPIYLRVLLTGETEQFEAHDAKNNQFFLVNAFKLNENQIGVVFENITNYKSAIREIRKLNEELEERVQERTQELQSAVSQLESFTYTVSHDLKSPLRAVDSYIRIIMEDYGRTINRDAAGMLTSVRNISKEMMEMINKLLLYTIASRSELNFEEVNSEDLFLACFDEMKAAYPDRDIDLIIETGLPNVTADRILLKQVINNILSNAFKFTKGREKAQIRIGSALTEKEYTFYARDNGIGFDMSYSGKLYGIFQRLHTSDEFEGSGIGLVTIKKIIEKHGGRTWIEGTQGVGATIYFTIPYIEKNA</sequence>
<keyword evidence="8" id="KW-0175">Coiled coil</keyword>
<keyword evidence="7" id="KW-0902">Two-component regulatory system</keyword>
<proteinExistence type="predicted"/>
<gene>
    <name evidence="11" type="ORF">CTER_3394</name>
</gene>
<dbReference type="Gene3D" id="3.40.50.2300">
    <property type="match status" value="2"/>
</dbReference>
<feature type="coiled-coil region" evidence="8">
    <location>
        <begin position="377"/>
        <end position="432"/>
    </location>
</feature>
<dbReference type="InterPro" id="IPR003594">
    <property type="entry name" value="HATPase_dom"/>
</dbReference>
<evidence type="ECO:0000256" key="9">
    <source>
        <dbReference type="SAM" id="Phobius"/>
    </source>
</evidence>
<dbReference type="Pfam" id="PF04392">
    <property type="entry name" value="ABC_sub_bind"/>
    <property type="match status" value="1"/>
</dbReference>
<accession>S0FHB1</accession>
<dbReference type="InterPro" id="IPR036097">
    <property type="entry name" value="HisK_dim/P_sf"/>
</dbReference>
<keyword evidence="4" id="KW-0597">Phosphoprotein</keyword>
<dbReference type="GO" id="GO:0030295">
    <property type="term" value="F:protein kinase activator activity"/>
    <property type="evidence" value="ECO:0007669"/>
    <property type="project" value="TreeGrafter"/>
</dbReference>
<dbReference type="InterPro" id="IPR003661">
    <property type="entry name" value="HisK_dim/P_dom"/>
</dbReference>
<comment type="caution">
    <text evidence="11">The sequence shown here is derived from an EMBL/GenBank/DDBJ whole genome shotgun (WGS) entry which is preliminary data.</text>
</comment>
<keyword evidence="12" id="KW-1185">Reference proteome</keyword>
<dbReference type="InterPro" id="IPR007487">
    <property type="entry name" value="ABC_transpt-TYRBP-like"/>
</dbReference>
<dbReference type="GO" id="GO:0000156">
    <property type="term" value="F:phosphorelay response regulator activity"/>
    <property type="evidence" value="ECO:0007669"/>
    <property type="project" value="TreeGrafter"/>
</dbReference>
<dbReference type="STRING" id="1195236.CTER_3394"/>
<dbReference type="Gene3D" id="1.10.287.130">
    <property type="match status" value="1"/>
</dbReference>
<protein>
    <recommendedName>
        <fullName evidence="3">histidine kinase</fullName>
        <ecNumber evidence="3">2.7.13.3</ecNumber>
    </recommendedName>
</protein>
<feature type="domain" description="Histidine kinase" evidence="10">
    <location>
        <begin position="575"/>
        <end position="790"/>
    </location>
</feature>
<name>S0FHB1_RUMCE</name>
<dbReference type="eggNOG" id="COG2984">
    <property type="taxonomic scope" value="Bacteria"/>
</dbReference>
<evidence type="ECO:0000256" key="8">
    <source>
        <dbReference type="SAM" id="Coils"/>
    </source>
</evidence>
<dbReference type="SMART" id="SM00388">
    <property type="entry name" value="HisKA"/>
    <property type="match status" value="1"/>
</dbReference>
<dbReference type="SUPFAM" id="SSF47384">
    <property type="entry name" value="Homodimeric domain of signal transducing histidine kinase"/>
    <property type="match status" value="1"/>
</dbReference>
<dbReference type="Pfam" id="PF02518">
    <property type="entry name" value="HATPase_c"/>
    <property type="match status" value="1"/>
</dbReference>
<reference evidence="11 12" key="1">
    <citation type="journal article" date="2013" name="Genome Announc.">
        <title>Draft Genome Sequence of the Cellulolytic, Mesophilic, Anaerobic Bacterium Clostridium termitidis Strain CT1112 (DSM 5398).</title>
        <authorList>
            <person name="Lal S."/>
            <person name="Ramachandran U."/>
            <person name="Zhang X."/>
            <person name="Munir R."/>
            <person name="Sparling R."/>
            <person name="Levin D.B."/>
        </authorList>
    </citation>
    <scope>NUCLEOTIDE SEQUENCE [LARGE SCALE GENOMIC DNA]</scope>
    <source>
        <strain evidence="11 12">CT1112</strain>
    </source>
</reference>
<dbReference type="PATRIC" id="fig|1195236.3.peg.3617"/>
<dbReference type="SMART" id="SM00387">
    <property type="entry name" value="HATPase_c"/>
    <property type="match status" value="1"/>
</dbReference>
<evidence type="ECO:0000256" key="4">
    <source>
        <dbReference type="ARBA" id="ARBA00022553"/>
    </source>
</evidence>
<dbReference type="InterPro" id="IPR005467">
    <property type="entry name" value="His_kinase_dom"/>
</dbReference>
<evidence type="ECO:0000256" key="5">
    <source>
        <dbReference type="ARBA" id="ARBA00022679"/>
    </source>
</evidence>
<dbReference type="CDD" id="cd00082">
    <property type="entry name" value="HisKA"/>
    <property type="match status" value="1"/>
</dbReference>
<keyword evidence="9" id="KW-0812">Transmembrane</keyword>
<dbReference type="Gene3D" id="3.30.450.20">
    <property type="entry name" value="PAS domain"/>
    <property type="match status" value="1"/>
</dbReference>
<dbReference type="PANTHER" id="PTHR42878:SF15">
    <property type="entry name" value="BACTERIOPHYTOCHROME"/>
    <property type="match status" value="1"/>
</dbReference>
<dbReference type="GO" id="GO:0000155">
    <property type="term" value="F:phosphorelay sensor kinase activity"/>
    <property type="evidence" value="ECO:0007669"/>
    <property type="project" value="InterPro"/>
</dbReference>
<dbReference type="GO" id="GO:0016020">
    <property type="term" value="C:membrane"/>
    <property type="evidence" value="ECO:0007669"/>
    <property type="project" value="UniProtKB-SubCell"/>
</dbReference>
<dbReference type="AlphaFoldDB" id="S0FHB1"/>
<dbReference type="EC" id="2.7.13.3" evidence="3"/>
<comment type="catalytic activity">
    <reaction evidence="1">
        <text>ATP + protein L-histidine = ADP + protein N-phospho-L-histidine.</text>
        <dbReference type="EC" id="2.7.13.3"/>
    </reaction>
</comment>
<keyword evidence="6 11" id="KW-0418">Kinase</keyword>
<dbReference type="InterPro" id="IPR004358">
    <property type="entry name" value="Sig_transdc_His_kin-like_C"/>
</dbReference>
<dbReference type="Gene3D" id="3.30.565.10">
    <property type="entry name" value="Histidine kinase-like ATPase, C-terminal domain"/>
    <property type="match status" value="1"/>
</dbReference>
<dbReference type="InterPro" id="IPR036890">
    <property type="entry name" value="HATPase_C_sf"/>
</dbReference>